<evidence type="ECO:0000313" key="1">
    <source>
        <dbReference type="EMBL" id="CAG9331438.1"/>
    </source>
</evidence>
<dbReference type="Proteomes" id="UP001162131">
    <property type="component" value="Unassembled WGS sequence"/>
</dbReference>
<evidence type="ECO:0000313" key="2">
    <source>
        <dbReference type="Proteomes" id="UP001162131"/>
    </source>
</evidence>
<protein>
    <submittedName>
        <fullName evidence="1">Uncharacterized protein</fullName>
    </submittedName>
</protein>
<gene>
    <name evidence="1" type="ORF">BSTOLATCC_MIC53508</name>
</gene>
<dbReference type="AlphaFoldDB" id="A0AAU9K3G9"/>
<keyword evidence="2" id="KW-1185">Reference proteome</keyword>
<proteinExistence type="predicted"/>
<organism evidence="1 2">
    <name type="scientific">Blepharisma stoltei</name>
    <dbReference type="NCBI Taxonomy" id="1481888"/>
    <lineage>
        <taxon>Eukaryota</taxon>
        <taxon>Sar</taxon>
        <taxon>Alveolata</taxon>
        <taxon>Ciliophora</taxon>
        <taxon>Postciliodesmatophora</taxon>
        <taxon>Heterotrichea</taxon>
        <taxon>Heterotrichida</taxon>
        <taxon>Blepharismidae</taxon>
        <taxon>Blepharisma</taxon>
    </lineage>
</organism>
<dbReference type="EMBL" id="CAJZBQ010000053">
    <property type="protein sequence ID" value="CAG9331438.1"/>
    <property type="molecule type" value="Genomic_DNA"/>
</dbReference>
<name>A0AAU9K3G9_9CILI</name>
<accession>A0AAU9K3G9</accession>
<comment type="caution">
    <text evidence="1">The sequence shown here is derived from an EMBL/GenBank/DDBJ whole genome shotgun (WGS) entry which is preliminary data.</text>
</comment>
<reference evidence="1" key="1">
    <citation type="submission" date="2021-09" db="EMBL/GenBank/DDBJ databases">
        <authorList>
            <consortium name="AG Swart"/>
            <person name="Singh M."/>
            <person name="Singh A."/>
            <person name="Seah K."/>
            <person name="Emmerich C."/>
        </authorList>
    </citation>
    <scope>NUCLEOTIDE SEQUENCE</scope>
    <source>
        <strain evidence="1">ATCC30299</strain>
    </source>
</reference>
<sequence>MFFTKIWRSSFQLFFKILLTAIVLSTCSEVLIVFSSFSKNIIPSLKTEIKSRNLDISLVEVVYCDFSALEETISQRTNLIAIFDITDNLNIEFEISKICMDNLLIHFLASDSLPYKNKLTFSLSSSKENLHRAIISTLRFFNWTIGIAVSSVEEFANTQIMLNNYSEKIQLFQ</sequence>